<evidence type="ECO:0000313" key="2">
    <source>
        <dbReference type="EMBL" id="WQJ51429.1"/>
    </source>
</evidence>
<keyword evidence="3" id="KW-1185">Reference proteome</keyword>
<name>A0ABZ0Z362_9CAUD</name>
<accession>A0ABZ0Z362</accession>
<feature type="region of interest" description="Disordered" evidence="1">
    <location>
        <begin position="161"/>
        <end position="187"/>
    </location>
</feature>
<dbReference type="EMBL" id="OR769219">
    <property type="protein sequence ID" value="WQJ51429.1"/>
    <property type="molecule type" value="Genomic_DNA"/>
</dbReference>
<reference evidence="2 3" key="1">
    <citation type="submission" date="2023-11" db="EMBL/GenBank/DDBJ databases">
        <authorList>
            <person name="Cook R."/>
            <person name="Crisci M."/>
            <person name="Pye H."/>
            <person name="Adriaenssens E."/>
            <person name="Santini J."/>
        </authorList>
    </citation>
    <scope>NUCLEOTIDE SEQUENCE [LARGE SCALE GENOMIC DNA]</scope>
    <source>
        <strain evidence="2">Lak_Megaphage_RVC_AP3_GC26</strain>
    </source>
</reference>
<evidence type="ECO:0000256" key="1">
    <source>
        <dbReference type="SAM" id="MobiDB-lite"/>
    </source>
</evidence>
<organism evidence="2 3">
    <name type="scientific">phage Lak_Megaphage_RVC_AP3_GC26</name>
    <dbReference type="NCBI Taxonomy" id="3109225"/>
    <lineage>
        <taxon>Viruses</taxon>
        <taxon>Duplodnaviria</taxon>
        <taxon>Heunggongvirae</taxon>
        <taxon>Uroviricota</taxon>
        <taxon>Caudoviricetes</taxon>
        <taxon>Caudoviricetes code 15 clade</taxon>
    </lineage>
</organism>
<evidence type="ECO:0000313" key="3">
    <source>
        <dbReference type="Proteomes" id="UP001348805"/>
    </source>
</evidence>
<sequence length="187" mass="21209">MGLFELFNKKNAADVSTLFTDENKVSISAADAYKKSRYGILKSDKMMLEEFFTDVKLMVEQKNMERSYCGMLQLDDDIIKFLPRIKDRLMRQLGFKVIILDDNSVITNKELKSEDTIKTGSTFVLLVWNKQAIEEVEEMKANNLLEPISDDSSIAADTIDSIKGEKKEELTPGISGNSNPMKKHLNS</sequence>
<dbReference type="Proteomes" id="UP001348805">
    <property type="component" value="Segment"/>
</dbReference>
<feature type="compositionally biased region" description="Basic and acidic residues" evidence="1">
    <location>
        <begin position="161"/>
        <end position="170"/>
    </location>
</feature>
<protein>
    <submittedName>
        <fullName evidence="2">Uncharacterized protein</fullName>
    </submittedName>
</protein>
<proteinExistence type="predicted"/>